<organism evidence="1 2">
    <name type="scientific">Gossypium darwinii</name>
    <name type="common">Darwin's cotton</name>
    <name type="synonym">Gossypium barbadense var. darwinii</name>
    <dbReference type="NCBI Taxonomy" id="34276"/>
    <lineage>
        <taxon>Eukaryota</taxon>
        <taxon>Viridiplantae</taxon>
        <taxon>Streptophyta</taxon>
        <taxon>Embryophyta</taxon>
        <taxon>Tracheophyta</taxon>
        <taxon>Spermatophyta</taxon>
        <taxon>Magnoliopsida</taxon>
        <taxon>eudicotyledons</taxon>
        <taxon>Gunneridae</taxon>
        <taxon>Pentapetalae</taxon>
        <taxon>rosids</taxon>
        <taxon>malvids</taxon>
        <taxon>Malvales</taxon>
        <taxon>Malvaceae</taxon>
        <taxon>Malvoideae</taxon>
        <taxon>Gossypium</taxon>
    </lineage>
</organism>
<dbReference type="AlphaFoldDB" id="A0A5D2BCT1"/>
<dbReference type="Proteomes" id="UP000323506">
    <property type="component" value="Chromosome D09"/>
</dbReference>
<evidence type="ECO:0000313" key="1">
    <source>
        <dbReference type="EMBL" id="TYG55151.1"/>
    </source>
</evidence>
<reference evidence="1 2" key="1">
    <citation type="submission" date="2019-06" db="EMBL/GenBank/DDBJ databases">
        <title>WGS assembly of Gossypium darwinii.</title>
        <authorList>
            <person name="Chen Z.J."/>
            <person name="Sreedasyam A."/>
            <person name="Ando A."/>
            <person name="Song Q."/>
            <person name="De L."/>
            <person name="Hulse-Kemp A."/>
            <person name="Ding M."/>
            <person name="Ye W."/>
            <person name="Kirkbride R."/>
            <person name="Jenkins J."/>
            <person name="Plott C."/>
            <person name="Lovell J."/>
            <person name="Lin Y.-M."/>
            <person name="Vaughn R."/>
            <person name="Liu B."/>
            <person name="Li W."/>
            <person name="Simpson S."/>
            <person name="Scheffler B."/>
            <person name="Saski C."/>
            <person name="Grover C."/>
            <person name="Hu G."/>
            <person name="Conover J."/>
            <person name="Carlson J."/>
            <person name="Shu S."/>
            <person name="Boston L."/>
            <person name="Williams M."/>
            <person name="Peterson D."/>
            <person name="Mcgee K."/>
            <person name="Jones D."/>
            <person name="Wendel J."/>
            <person name="Stelly D."/>
            <person name="Grimwood J."/>
            <person name="Schmutz J."/>
        </authorList>
    </citation>
    <scope>NUCLEOTIDE SEQUENCE [LARGE SCALE GENOMIC DNA]</scope>
    <source>
        <strain evidence="1">1808015.09</strain>
    </source>
</reference>
<name>A0A5D2BCT1_GOSDA</name>
<gene>
    <name evidence="1" type="ORF">ES288_D09G248800v1</name>
</gene>
<proteinExistence type="predicted"/>
<dbReference type="EMBL" id="CM017709">
    <property type="protein sequence ID" value="TYG55151.1"/>
    <property type="molecule type" value="Genomic_DNA"/>
</dbReference>
<sequence length="113" mass="12487">MPCKSHLTLRNGVLQEACFGVGDDGCGSHHNGNRGSQRADGNSFHRSNCLNSSLTNIIKNPLGNIFDVNGEPVVECNPDDQNCIKKFGFCLFQNKICCDDCTCFWLCVLCRQK</sequence>
<protein>
    <submittedName>
        <fullName evidence="1">Uncharacterized protein</fullName>
    </submittedName>
</protein>
<keyword evidence="2" id="KW-1185">Reference proteome</keyword>
<evidence type="ECO:0000313" key="2">
    <source>
        <dbReference type="Proteomes" id="UP000323506"/>
    </source>
</evidence>
<accession>A0A5D2BCT1</accession>